<reference evidence="1" key="1">
    <citation type="submission" date="2014-07" db="EMBL/GenBank/DDBJ databases">
        <title>Identification of a novel salt tolerance gene in wild soybean by whole-genome sequencing.</title>
        <authorList>
            <person name="Lam H.-M."/>
            <person name="Qi X."/>
            <person name="Li M.-W."/>
            <person name="Liu X."/>
            <person name="Xie M."/>
            <person name="Ni M."/>
            <person name="Xu X."/>
        </authorList>
    </citation>
    <scope>NUCLEOTIDE SEQUENCE [LARGE SCALE GENOMIC DNA]</scope>
    <source>
        <tissue evidence="1">Root</tissue>
    </source>
</reference>
<protein>
    <submittedName>
        <fullName evidence="1">Putative peptide/nitrate transporter</fullName>
    </submittedName>
</protein>
<evidence type="ECO:0000313" key="1">
    <source>
        <dbReference type="EMBL" id="KHN22622.1"/>
    </source>
</evidence>
<organism evidence="1">
    <name type="scientific">Glycine soja</name>
    <name type="common">Wild soybean</name>
    <dbReference type="NCBI Taxonomy" id="3848"/>
    <lineage>
        <taxon>Eukaryota</taxon>
        <taxon>Viridiplantae</taxon>
        <taxon>Streptophyta</taxon>
        <taxon>Embryophyta</taxon>
        <taxon>Tracheophyta</taxon>
        <taxon>Spermatophyta</taxon>
        <taxon>Magnoliopsida</taxon>
        <taxon>eudicotyledons</taxon>
        <taxon>Gunneridae</taxon>
        <taxon>Pentapetalae</taxon>
        <taxon>rosids</taxon>
        <taxon>fabids</taxon>
        <taxon>Fabales</taxon>
        <taxon>Fabaceae</taxon>
        <taxon>Papilionoideae</taxon>
        <taxon>50 kb inversion clade</taxon>
        <taxon>NPAAA clade</taxon>
        <taxon>indigoferoid/millettioid clade</taxon>
        <taxon>Phaseoleae</taxon>
        <taxon>Glycine</taxon>
        <taxon>Glycine subgen. Soja</taxon>
    </lineage>
</organism>
<name>A0A0B2QSG2_GLYSO</name>
<dbReference type="AlphaFoldDB" id="A0A0B2QSG2"/>
<sequence length="57" mass="6693">MEKNKVDENPEEFNYEMKWVRDSSLDHKGRVPLRASTGSWKASLFIIGKEYLHLPLT</sequence>
<gene>
    <name evidence="1" type="ORF">glysoja_045878</name>
</gene>
<dbReference type="Proteomes" id="UP000053555">
    <property type="component" value="Unassembled WGS sequence"/>
</dbReference>
<accession>A0A0B2QSG2</accession>
<dbReference type="EMBL" id="KN657036">
    <property type="protein sequence ID" value="KHN22622.1"/>
    <property type="molecule type" value="Genomic_DNA"/>
</dbReference>
<proteinExistence type="predicted"/>